<dbReference type="AlphaFoldDB" id="A0AAD7E687"/>
<gene>
    <name evidence="1" type="ORF">DFH08DRAFT_946392</name>
</gene>
<evidence type="ECO:0000313" key="1">
    <source>
        <dbReference type="EMBL" id="KAJ7300550.1"/>
    </source>
</evidence>
<protein>
    <submittedName>
        <fullName evidence="1">Uncharacterized protein</fullName>
    </submittedName>
</protein>
<dbReference type="Proteomes" id="UP001218218">
    <property type="component" value="Unassembled WGS sequence"/>
</dbReference>
<sequence>MTQWTITPGVDRNDSSAAVWLDAQTLATRYRVPALTYWDKCVHHFVAQVLCAVWGTDGTLDVSSRSGIQQYPGNLYVASVGTGHDLRLATVVLPVPTSSVEEVVKVFHDQTRDPSFQRALRGHGRFVRIPEGNVPSLWQSRLNVAQQCYDGVQFDWLWVPDNNSMWLPFHQQMKLIMDHNCMNPNVDFRTLLTILTPLIEKASKDLLVEYIYAILAVMYKLPGDVERKSYLAHQRAYLTGLVAVEYSMAEVHTPSRRYEIFQQAMHRVDSLMESLAMEDCPRVYPNEKQLNAGRELGLTESLWLIGTYEYLANFHEHPHLTQIRMSHSSRYMQQINPVWNALEAAVYPTLKMRTMEPEYALYATTTRMRVDETEKGGRQLPGEYFNSLGSVT</sequence>
<proteinExistence type="predicted"/>
<name>A0AAD7E687_9AGAR</name>
<keyword evidence="2" id="KW-1185">Reference proteome</keyword>
<dbReference type="EMBL" id="JARIHO010000162">
    <property type="protein sequence ID" value="KAJ7300550.1"/>
    <property type="molecule type" value="Genomic_DNA"/>
</dbReference>
<evidence type="ECO:0000313" key="2">
    <source>
        <dbReference type="Proteomes" id="UP001218218"/>
    </source>
</evidence>
<organism evidence="1 2">
    <name type="scientific">Mycena albidolilacea</name>
    <dbReference type="NCBI Taxonomy" id="1033008"/>
    <lineage>
        <taxon>Eukaryota</taxon>
        <taxon>Fungi</taxon>
        <taxon>Dikarya</taxon>
        <taxon>Basidiomycota</taxon>
        <taxon>Agaricomycotina</taxon>
        <taxon>Agaricomycetes</taxon>
        <taxon>Agaricomycetidae</taxon>
        <taxon>Agaricales</taxon>
        <taxon>Marasmiineae</taxon>
        <taxon>Mycenaceae</taxon>
        <taxon>Mycena</taxon>
    </lineage>
</organism>
<reference evidence="1" key="1">
    <citation type="submission" date="2023-03" db="EMBL/GenBank/DDBJ databases">
        <title>Massive genome expansion in bonnet fungi (Mycena s.s.) driven by repeated elements and novel gene families across ecological guilds.</title>
        <authorList>
            <consortium name="Lawrence Berkeley National Laboratory"/>
            <person name="Harder C.B."/>
            <person name="Miyauchi S."/>
            <person name="Viragh M."/>
            <person name="Kuo A."/>
            <person name="Thoen E."/>
            <person name="Andreopoulos B."/>
            <person name="Lu D."/>
            <person name="Skrede I."/>
            <person name="Drula E."/>
            <person name="Henrissat B."/>
            <person name="Morin E."/>
            <person name="Kohler A."/>
            <person name="Barry K."/>
            <person name="LaButti K."/>
            <person name="Morin E."/>
            <person name="Salamov A."/>
            <person name="Lipzen A."/>
            <person name="Mereny Z."/>
            <person name="Hegedus B."/>
            <person name="Baldrian P."/>
            <person name="Stursova M."/>
            <person name="Weitz H."/>
            <person name="Taylor A."/>
            <person name="Grigoriev I.V."/>
            <person name="Nagy L.G."/>
            <person name="Martin F."/>
            <person name="Kauserud H."/>
        </authorList>
    </citation>
    <scope>NUCLEOTIDE SEQUENCE</scope>
    <source>
        <strain evidence="1">CBHHK002</strain>
    </source>
</reference>
<accession>A0AAD7E687</accession>
<comment type="caution">
    <text evidence="1">The sequence shown here is derived from an EMBL/GenBank/DDBJ whole genome shotgun (WGS) entry which is preliminary data.</text>
</comment>